<reference evidence="2" key="1">
    <citation type="journal article" date="2009" name="Nature">
        <title>Genome sequence and analysis of the Irish potato famine pathogen Phytophthora infestans.</title>
        <authorList>
            <consortium name="The Broad Institute Genome Sequencing Platform"/>
            <person name="Haas B.J."/>
            <person name="Kamoun S."/>
            <person name="Zody M.C."/>
            <person name="Jiang R.H."/>
            <person name="Handsaker R.E."/>
            <person name="Cano L.M."/>
            <person name="Grabherr M."/>
            <person name="Kodira C.D."/>
            <person name="Raffaele S."/>
            <person name="Torto-Alalibo T."/>
            <person name="Bozkurt T.O."/>
            <person name="Ah-Fong A.M."/>
            <person name="Alvarado L."/>
            <person name="Anderson V.L."/>
            <person name="Armstrong M.R."/>
            <person name="Avrova A."/>
            <person name="Baxter L."/>
            <person name="Beynon J."/>
            <person name="Boevink P.C."/>
            <person name="Bollmann S.R."/>
            <person name="Bos J.I."/>
            <person name="Bulone V."/>
            <person name="Cai G."/>
            <person name="Cakir C."/>
            <person name="Carrington J.C."/>
            <person name="Chawner M."/>
            <person name="Conti L."/>
            <person name="Costanzo S."/>
            <person name="Ewan R."/>
            <person name="Fahlgren N."/>
            <person name="Fischbach M.A."/>
            <person name="Fugelstad J."/>
            <person name="Gilroy E.M."/>
            <person name="Gnerre S."/>
            <person name="Green P.J."/>
            <person name="Grenville-Briggs L.J."/>
            <person name="Griffith J."/>
            <person name="Grunwald N.J."/>
            <person name="Horn K."/>
            <person name="Horner N.R."/>
            <person name="Hu C.H."/>
            <person name="Huitema E."/>
            <person name="Jeong D.H."/>
            <person name="Jones A.M."/>
            <person name="Jones J.D."/>
            <person name="Jones R.W."/>
            <person name="Karlsson E.K."/>
            <person name="Kunjeti S.G."/>
            <person name="Lamour K."/>
            <person name="Liu Z."/>
            <person name="Ma L."/>
            <person name="Maclean D."/>
            <person name="Chibucos M.C."/>
            <person name="McDonald H."/>
            <person name="McWalters J."/>
            <person name="Meijer H.J."/>
            <person name="Morgan W."/>
            <person name="Morris P.F."/>
            <person name="Munro C.A."/>
            <person name="O'Neill K."/>
            <person name="Ospina-Giraldo M."/>
            <person name="Pinzon A."/>
            <person name="Pritchard L."/>
            <person name="Ramsahoye B."/>
            <person name="Ren Q."/>
            <person name="Restrepo S."/>
            <person name="Roy S."/>
            <person name="Sadanandom A."/>
            <person name="Savidor A."/>
            <person name="Schornack S."/>
            <person name="Schwartz D.C."/>
            <person name="Schumann U.D."/>
            <person name="Schwessinger B."/>
            <person name="Seyer L."/>
            <person name="Sharpe T."/>
            <person name="Silvar C."/>
            <person name="Song J."/>
            <person name="Studholme D.J."/>
            <person name="Sykes S."/>
            <person name="Thines M."/>
            <person name="van de Vondervoort P.J."/>
            <person name="Phuntumart V."/>
            <person name="Wawra S."/>
            <person name="Weide R."/>
            <person name="Win J."/>
            <person name="Young C."/>
            <person name="Zhou S."/>
            <person name="Fry W."/>
            <person name="Meyers B.C."/>
            <person name="van West P."/>
            <person name="Ristaino J."/>
            <person name="Govers F."/>
            <person name="Birch P.R."/>
            <person name="Whisson S.C."/>
            <person name="Judelson H.S."/>
            <person name="Nusbaum C."/>
        </authorList>
    </citation>
    <scope>NUCLEOTIDE SEQUENCE [LARGE SCALE GENOMIC DNA]</scope>
    <source>
        <strain evidence="2">T30-4</strain>
    </source>
</reference>
<name>D0NPC5_PHYIT</name>
<dbReference type="RefSeq" id="XP_002899103.1">
    <property type="nucleotide sequence ID" value="XM_002899057.1"/>
</dbReference>
<dbReference type="KEGG" id="pif:PITG_14933"/>
<dbReference type="VEuPathDB" id="FungiDB:PITG_14933"/>
<dbReference type="HOGENOM" id="CLU_2338155_0_0_1"/>
<evidence type="ECO:0000313" key="2">
    <source>
        <dbReference type="Proteomes" id="UP000006643"/>
    </source>
</evidence>
<dbReference type="EMBL" id="DS028150">
    <property type="protein sequence ID" value="EEY62467.1"/>
    <property type="molecule type" value="Genomic_DNA"/>
</dbReference>
<gene>
    <name evidence="1" type="ORF">PITG_14933</name>
</gene>
<dbReference type="OrthoDB" id="95430at2759"/>
<sequence>MKLQFANFSPNTQYPSTLLLQMRWSKIIHEERDAPEQIIIGSLDPKMCVLLNLAVHIESTSSVMSSEFVYGNPKDGDRVVRRLLTSMVKNDSLKKFKTGKQGIHSLCKGRWKTRKWVQR</sequence>
<protein>
    <submittedName>
        <fullName evidence="1">Uncharacterized protein</fullName>
    </submittedName>
</protein>
<proteinExistence type="predicted"/>
<dbReference type="InParanoid" id="D0NPC5"/>
<keyword evidence="2" id="KW-1185">Reference proteome</keyword>
<dbReference type="GeneID" id="9468109"/>
<organism evidence="1 2">
    <name type="scientific">Phytophthora infestans (strain T30-4)</name>
    <name type="common">Potato late blight agent</name>
    <dbReference type="NCBI Taxonomy" id="403677"/>
    <lineage>
        <taxon>Eukaryota</taxon>
        <taxon>Sar</taxon>
        <taxon>Stramenopiles</taxon>
        <taxon>Oomycota</taxon>
        <taxon>Peronosporomycetes</taxon>
        <taxon>Peronosporales</taxon>
        <taxon>Peronosporaceae</taxon>
        <taxon>Phytophthora</taxon>
    </lineage>
</organism>
<evidence type="ECO:0000313" key="1">
    <source>
        <dbReference type="EMBL" id="EEY62467.1"/>
    </source>
</evidence>
<dbReference type="AlphaFoldDB" id="D0NPC5"/>
<dbReference type="OMA" id="TGKQGIH"/>
<dbReference type="Proteomes" id="UP000006643">
    <property type="component" value="Unassembled WGS sequence"/>
</dbReference>
<accession>D0NPC5</accession>